<organism evidence="1 2">
    <name type="scientific">Daphnia sinensis</name>
    <dbReference type="NCBI Taxonomy" id="1820382"/>
    <lineage>
        <taxon>Eukaryota</taxon>
        <taxon>Metazoa</taxon>
        <taxon>Ecdysozoa</taxon>
        <taxon>Arthropoda</taxon>
        <taxon>Crustacea</taxon>
        <taxon>Branchiopoda</taxon>
        <taxon>Diplostraca</taxon>
        <taxon>Cladocera</taxon>
        <taxon>Anomopoda</taxon>
        <taxon>Daphniidae</taxon>
        <taxon>Daphnia</taxon>
        <taxon>Daphnia similis group</taxon>
    </lineage>
</organism>
<evidence type="ECO:0000313" key="1">
    <source>
        <dbReference type="EMBL" id="KAI9557313.1"/>
    </source>
</evidence>
<keyword evidence="2" id="KW-1185">Reference proteome</keyword>
<evidence type="ECO:0000313" key="2">
    <source>
        <dbReference type="Proteomes" id="UP000820818"/>
    </source>
</evidence>
<dbReference type="Proteomes" id="UP000820818">
    <property type="component" value="Linkage Group LG6"/>
</dbReference>
<accession>A0AAD5LGN4</accession>
<comment type="caution">
    <text evidence="1">The sequence shown here is derived from an EMBL/GenBank/DDBJ whole genome shotgun (WGS) entry which is preliminary data.</text>
</comment>
<sequence length="109" mass="12111">MLVSCYANGLEPDAKQRYLEIKLLNVDCPYSISKNLWKCGFDCCSIVPKFKSYQNLSEALGAYKGLSIESKQAVKDGWVQEFRAMILSSGFVLIKAKVSPSQALSDTPH</sequence>
<name>A0AAD5LGN4_9CRUS</name>
<dbReference type="AlphaFoldDB" id="A0AAD5LGN4"/>
<reference evidence="1 2" key="1">
    <citation type="submission" date="2022-05" db="EMBL/GenBank/DDBJ databases">
        <title>A multi-omics perspective on studying reproductive biology in Daphnia sinensis.</title>
        <authorList>
            <person name="Jia J."/>
        </authorList>
    </citation>
    <scope>NUCLEOTIDE SEQUENCE [LARGE SCALE GENOMIC DNA]</scope>
    <source>
        <strain evidence="1 2">WSL</strain>
    </source>
</reference>
<protein>
    <submittedName>
        <fullName evidence="1">Uncharacterized protein</fullName>
    </submittedName>
</protein>
<gene>
    <name evidence="1" type="ORF">GHT06_017141</name>
</gene>
<proteinExistence type="predicted"/>
<dbReference type="EMBL" id="WJBH02000006">
    <property type="protein sequence ID" value="KAI9557313.1"/>
    <property type="molecule type" value="Genomic_DNA"/>
</dbReference>